<evidence type="ECO:0000256" key="3">
    <source>
        <dbReference type="ARBA" id="ARBA00022741"/>
    </source>
</evidence>
<keyword evidence="4" id="KW-0648">Protein biosynthesis</keyword>
<dbReference type="SUPFAM" id="SSF52156">
    <property type="entry name" value="Initiation factor IF2/eIF5b, domain 3"/>
    <property type="match status" value="1"/>
</dbReference>
<name>A0AAD8WXK3_LOLMU</name>
<keyword evidence="5" id="KW-0342">GTP-binding</keyword>
<dbReference type="NCBIfam" id="NF003078">
    <property type="entry name" value="PRK04004.1"/>
    <property type="match status" value="1"/>
</dbReference>
<dbReference type="AlphaFoldDB" id="A0AAD8WXK3"/>
<feature type="compositionally biased region" description="Basic and acidic residues" evidence="6">
    <location>
        <begin position="94"/>
        <end position="106"/>
    </location>
</feature>
<dbReference type="SUPFAM" id="SSF50447">
    <property type="entry name" value="Translation proteins"/>
    <property type="match status" value="1"/>
</dbReference>
<gene>
    <name evidence="8" type="ORF">QYE76_042706</name>
</gene>
<feature type="compositionally biased region" description="Basic and acidic residues" evidence="6">
    <location>
        <begin position="142"/>
        <end position="152"/>
    </location>
</feature>
<evidence type="ECO:0000313" key="9">
    <source>
        <dbReference type="Proteomes" id="UP001231189"/>
    </source>
</evidence>
<evidence type="ECO:0000256" key="2">
    <source>
        <dbReference type="ARBA" id="ARBA00022540"/>
    </source>
</evidence>
<dbReference type="Pfam" id="PF11987">
    <property type="entry name" value="IF-2"/>
    <property type="match status" value="1"/>
</dbReference>
<proteinExistence type="inferred from homology"/>
<dbReference type="CDD" id="cd01887">
    <property type="entry name" value="IF2_eIF5B"/>
    <property type="match status" value="1"/>
</dbReference>
<dbReference type="InterPro" id="IPR015760">
    <property type="entry name" value="TIF_IF2"/>
</dbReference>
<feature type="region of interest" description="Disordered" evidence="6">
    <location>
        <begin position="187"/>
        <end position="245"/>
    </location>
</feature>
<dbReference type="Pfam" id="PF00009">
    <property type="entry name" value="GTP_EFTU"/>
    <property type="match status" value="1"/>
</dbReference>
<evidence type="ECO:0000256" key="1">
    <source>
        <dbReference type="ARBA" id="ARBA00007733"/>
    </source>
</evidence>
<dbReference type="Gene3D" id="2.40.30.10">
    <property type="entry name" value="Translation factors"/>
    <property type="match status" value="2"/>
</dbReference>
<dbReference type="PRINTS" id="PR00315">
    <property type="entry name" value="ELONGATNFCT"/>
</dbReference>
<reference evidence="8" key="1">
    <citation type="submission" date="2023-07" db="EMBL/GenBank/DDBJ databases">
        <title>A chromosome-level genome assembly of Lolium multiflorum.</title>
        <authorList>
            <person name="Chen Y."/>
            <person name="Copetti D."/>
            <person name="Kolliker R."/>
            <person name="Studer B."/>
        </authorList>
    </citation>
    <scope>NUCLEOTIDE SEQUENCE</scope>
    <source>
        <strain evidence="8">02402/16</strain>
        <tissue evidence="8">Leaf</tissue>
    </source>
</reference>
<organism evidence="8 9">
    <name type="scientific">Lolium multiflorum</name>
    <name type="common">Italian ryegrass</name>
    <name type="synonym">Lolium perenne subsp. multiflorum</name>
    <dbReference type="NCBI Taxonomy" id="4521"/>
    <lineage>
        <taxon>Eukaryota</taxon>
        <taxon>Viridiplantae</taxon>
        <taxon>Streptophyta</taxon>
        <taxon>Embryophyta</taxon>
        <taxon>Tracheophyta</taxon>
        <taxon>Spermatophyta</taxon>
        <taxon>Magnoliopsida</taxon>
        <taxon>Liliopsida</taxon>
        <taxon>Poales</taxon>
        <taxon>Poaceae</taxon>
        <taxon>BOP clade</taxon>
        <taxon>Pooideae</taxon>
        <taxon>Poodae</taxon>
        <taxon>Poeae</taxon>
        <taxon>Poeae Chloroplast Group 2 (Poeae type)</taxon>
        <taxon>Loliodinae</taxon>
        <taxon>Loliinae</taxon>
        <taxon>Lolium</taxon>
    </lineage>
</organism>
<keyword evidence="2" id="KW-0396">Initiation factor</keyword>
<evidence type="ECO:0000313" key="8">
    <source>
        <dbReference type="EMBL" id="KAK1681858.1"/>
    </source>
</evidence>
<dbReference type="Gene3D" id="3.40.50.10050">
    <property type="entry name" value="Translation initiation factor IF- 2, domain 3"/>
    <property type="match status" value="1"/>
</dbReference>
<protein>
    <recommendedName>
        <fullName evidence="7">Tr-type G domain-containing protein</fullName>
    </recommendedName>
</protein>
<comment type="caution">
    <text evidence="8">The sequence shown here is derived from an EMBL/GenBank/DDBJ whole genome shotgun (WGS) entry which is preliminary data.</text>
</comment>
<sequence length="888" mass="98311">MSSRRPAGSRAGGAAAGGVGRKKVASGAGVLSLRALREELARQKEEEERKAREEEEMEAQAEKARREEAEEKKPTEEEEKQREEERQRRRREERKREENRRLEAARRRLGVTVVAEGGAAAGDGDRKRPVYASRRPKLQSKSRQDVQSEVDRGGIQSSMLRSEEENINASHEEDIITVNNALNLREASSAESSEQGRTINDDDDDEDAWDSKSLDEFDVMSDDNSRLYGGEETEENHSISSAPVVNSDNVAQEIVEDIFVAQDVASSNGSGGERELCAPICCILGHVDAGKTKLLDCVRGTNVQKGEAGGITQQIGATYLPVENIRERAGLKPEVAIKVPGLLVIDTPGHESFSKMRSRGLSLCDIAVVVVDITRGLEKQTIESLHLLKRHDVRFIVALTKVDRLYGWKSCPNAPIVKALKSQSDDVQSEYKWRLTEVVTQFKENGFNTAPYYENKKMKQVFNIVPTSAIRGEGVPDLLLLLVRWVPEIMIEKLVYDNSVECTILEVNGDKDLGTTIDVVLINGALHQGDQAIVCTKQGPVTTIIRDLLTPHPMKELKAKGVYKHHKELRAVHGVKIVAPGLQHAMAGTSLIVVKPGDDLRQAEAAAMQQMNITISAADENEEGTAAEVSRVKTCKEGLYVQASSIGTLEAIIDHLQSSNVDIPVSDWNLGPVHKQDVVKAAAMLNRKEEYAAILAFDVKVMPEASVLAAESGVRIFMADTVYNLVDSYAEHINGLNEAKKMQYAAEAVFPCTLKILPNRVYHNKDPIVCDVEVLEGVVKVGTPICVSVPIKDRKENIIHSLGRISSIQTSNGSQIFSARNGLVSIKIMGDNPQEKSRSYGRHFDDSNELLSQISRKSIDVLKEYYRDEMTDENWQLICRLKKQFKIA</sequence>
<dbReference type="Gene3D" id="3.40.50.300">
    <property type="entry name" value="P-loop containing nucleotide triphosphate hydrolases"/>
    <property type="match status" value="1"/>
</dbReference>
<dbReference type="GO" id="GO:0003924">
    <property type="term" value="F:GTPase activity"/>
    <property type="evidence" value="ECO:0007669"/>
    <property type="project" value="InterPro"/>
</dbReference>
<dbReference type="NCBIfam" id="TIGR00231">
    <property type="entry name" value="small_GTP"/>
    <property type="match status" value="1"/>
</dbReference>
<evidence type="ECO:0000256" key="4">
    <source>
        <dbReference type="ARBA" id="ARBA00022917"/>
    </source>
</evidence>
<feature type="region of interest" description="Disordered" evidence="6">
    <location>
        <begin position="1"/>
        <end position="172"/>
    </location>
</feature>
<dbReference type="CDD" id="cd03703">
    <property type="entry name" value="aeIF5B_II"/>
    <property type="match status" value="1"/>
</dbReference>
<dbReference type="InterPro" id="IPR023115">
    <property type="entry name" value="TIF_IF2_dom3"/>
</dbReference>
<feature type="compositionally biased region" description="Basic and acidic residues" evidence="6">
    <location>
        <begin position="35"/>
        <end position="53"/>
    </location>
</feature>
<dbReference type="Proteomes" id="UP001231189">
    <property type="component" value="Unassembled WGS sequence"/>
</dbReference>
<evidence type="ECO:0000256" key="6">
    <source>
        <dbReference type="SAM" id="MobiDB-lite"/>
    </source>
</evidence>
<accession>A0AAD8WXK3</accession>
<feature type="domain" description="Tr-type G" evidence="7">
    <location>
        <begin position="276"/>
        <end position="491"/>
    </location>
</feature>
<feature type="compositionally biased region" description="Polar residues" evidence="6">
    <location>
        <begin position="189"/>
        <end position="198"/>
    </location>
</feature>
<keyword evidence="9" id="KW-1185">Reference proteome</keyword>
<feature type="compositionally biased region" description="Basic and acidic residues" evidence="6">
    <location>
        <begin position="60"/>
        <end position="87"/>
    </location>
</feature>
<dbReference type="PANTHER" id="PTHR43381:SF10">
    <property type="entry name" value="TR-TYPE G DOMAIN-CONTAINING PROTEIN"/>
    <property type="match status" value="1"/>
</dbReference>
<dbReference type="PANTHER" id="PTHR43381">
    <property type="entry name" value="TRANSLATION INITIATION FACTOR IF-2-RELATED"/>
    <property type="match status" value="1"/>
</dbReference>
<dbReference type="SUPFAM" id="SSF52540">
    <property type="entry name" value="P-loop containing nucleoside triphosphate hydrolases"/>
    <property type="match status" value="1"/>
</dbReference>
<dbReference type="GO" id="GO:0005525">
    <property type="term" value="F:GTP binding"/>
    <property type="evidence" value="ECO:0007669"/>
    <property type="project" value="UniProtKB-KW"/>
</dbReference>
<dbReference type="GO" id="GO:0005739">
    <property type="term" value="C:mitochondrion"/>
    <property type="evidence" value="ECO:0007669"/>
    <property type="project" value="TreeGrafter"/>
</dbReference>
<dbReference type="GO" id="GO:0003743">
    <property type="term" value="F:translation initiation factor activity"/>
    <property type="evidence" value="ECO:0007669"/>
    <property type="project" value="UniProtKB-KW"/>
</dbReference>
<dbReference type="InterPro" id="IPR027417">
    <property type="entry name" value="P-loop_NTPase"/>
</dbReference>
<dbReference type="FunFam" id="3.40.50.300:FF:000112">
    <property type="entry name" value="Eukaryotic translation initiation factor 5B"/>
    <property type="match status" value="1"/>
</dbReference>
<dbReference type="EMBL" id="JAUUTY010000002">
    <property type="protein sequence ID" value="KAK1681858.1"/>
    <property type="molecule type" value="Genomic_DNA"/>
</dbReference>
<keyword evidence="3" id="KW-0547">Nucleotide-binding</keyword>
<dbReference type="InterPro" id="IPR036925">
    <property type="entry name" value="TIF_IF2_dom3_sf"/>
</dbReference>
<evidence type="ECO:0000256" key="5">
    <source>
        <dbReference type="ARBA" id="ARBA00023134"/>
    </source>
</evidence>
<feature type="compositionally biased region" description="Gly residues" evidence="6">
    <location>
        <begin position="10"/>
        <end position="19"/>
    </location>
</feature>
<dbReference type="InterPro" id="IPR009000">
    <property type="entry name" value="Transl_B-barrel_sf"/>
</dbReference>
<dbReference type="FunFam" id="2.40.30.10:FF:000013">
    <property type="entry name" value="eukaryotic translation initiation factor 5B"/>
    <property type="match status" value="1"/>
</dbReference>
<dbReference type="PROSITE" id="PS51722">
    <property type="entry name" value="G_TR_2"/>
    <property type="match status" value="1"/>
</dbReference>
<comment type="similarity">
    <text evidence="1">Belongs to the TRAFAC class translation factor GTPase superfamily. Classic translation factor GTPase family. IF-2 subfamily.</text>
</comment>
<dbReference type="InterPro" id="IPR000795">
    <property type="entry name" value="T_Tr_GTP-bd_dom"/>
</dbReference>
<dbReference type="InterPro" id="IPR005225">
    <property type="entry name" value="Small_GTP-bd"/>
</dbReference>
<evidence type="ECO:0000259" key="7">
    <source>
        <dbReference type="PROSITE" id="PS51722"/>
    </source>
</evidence>